<dbReference type="GO" id="GO:1904680">
    <property type="term" value="F:peptide transmembrane transporter activity"/>
    <property type="evidence" value="ECO:0007669"/>
    <property type="project" value="TreeGrafter"/>
</dbReference>
<dbReference type="EMBL" id="CP058601">
    <property type="protein sequence ID" value="QLG47341.1"/>
    <property type="molecule type" value="Genomic_DNA"/>
</dbReference>
<dbReference type="Gene3D" id="3.10.105.10">
    <property type="entry name" value="Dipeptide-binding Protein, Domain 3"/>
    <property type="match status" value="2"/>
</dbReference>
<name>A0A7D5KAZ3_9EURY</name>
<evidence type="ECO:0000259" key="4">
    <source>
        <dbReference type="Pfam" id="PF00496"/>
    </source>
</evidence>
<keyword evidence="3" id="KW-0732">Signal</keyword>
<dbReference type="PANTHER" id="PTHR30290">
    <property type="entry name" value="PERIPLASMIC BINDING COMPONENT OF ABC TRANSPORTER"/>
    <property type="match status" value="1"/>
</dbReference>
<keyword evidence="2" id="KW-0813">Transport</keyword>
<gene>
    <name evidence="5" type="ORF">HYG82_00035</name>
</gene>
<organism evidence="5 6">
    <name type="scientific">Natrinema halophilum</name>
    <dbReference type="NCBI Taxonomy" id="1699371"/>
    <lineage>
        <taxon>Archaea</taxon>
        <taxon>Methanobacteriati</taxon>
        <taxon>Methanobacteriota</taxon>
        <taxon>Stenosarchaea group</taxon>
        <taxon>Halobacteria</taxon>
        <taxon>Halobacteriales</taxon>
        <taxon>Natrialbaceae</taxon>
        <taxon>Natrinema</taxon>
    </lineage>
</organism>
<dbReference type="KEGG" id="haly:HYG82_00035"/>
<dbReference type="RefSeq" id="WP_179259086.1">
    <property type="nucleotide sequence ID" value="NZ_CP058601.1"/>
</dbReference>
<dbReference type="OrthoDB" id="194307at2157"/>
<sequence length="606" mass="67044">MNWNPSPSENRVSRRSVLAGGAAGAAITTSGCIDSVRSVVNHRGSNRLSLSIATVPADADRQNVRIARRLEENLEKVGIEVSLDMRSRSELLKAVLIDHDFDLYVGLHPAGYDPDFLYETLHSTYASEAGWQNPFGFTDQAFFDTHLEKQRRATGEKRTREIKNILRGLTQEKVLEPICFPDEYRVARSDRFTGWNEGNLATRHGYLGLEPAEDVDQLHALVTSSRITKNLNPLTATFRKRGTIIGLLYDSLGTVHDDDVKPWLAESWEIPSEPATGEESANDQQATDGEETLQTMSVTLRKGCQFHDGELVTADDVAFTYRFLDDTSLGRAPLKSPAPQYQGQVDVVDGVTTNGDYELTMTVTGGREPCKRALTVPILPEHVWRKRVNEHALDGEFTASQGRWSAVTTNNVPPVGSGPFQFDSRTEDESLTLRRFDNHFTHRDDVKLPAPTVAELRFSVDPGSVSSIGRIQDGGADVTATMLGAHSLAAMSDSPNVEQLKSKSRMFYHVGFNVRNAPFSNSYFRRAITQLLDKKAIVEDVFYENATPTATPVSGDWVPADLEWNGEDPVTPFVGSNGTLNVEAAKKAFERAGFRYDDNGRLLGGY</sequence>
<evidence type="ECO:0000313" key="5">
    <source>
        <dbReference type="EMBL" id="QLG47341.1"/>
    </source>
</evidence>
<dbReference type="Proteomes" id="UP000509241">
    <property type="component" value="Chromosome"/>
</dbReference>
<feature type="domain" description="Solute-binding protein family 5" evidence="4">
    <location>
        <begin position="260"/>
        <end position="600"/>
    </location>
</feature>
<dbReference type="GeneID" id="56031632"/>
<dbReference type="Gene3D" id="3.40.190.10">
    <property type="entry name" value="Periplasmic binding protein-like II"/>
    <property type="match status" value="1"/>
</dbReference>
<evidence type="ECO:0000256" key="1">
    <source>
        <dbReference type="ARBA" id="ARBA00005695"/>
    </source>
</evidence>
<keyword evidence="6" id="KW-1185">Reference proteome</keyword>
<evidence type="ECO:0000256" key="3">
    <source>
        <dbReference type="ARBA" id="ARBA00022729"/>
    </source>
</evidence>
<proteinExistence type="inferred from homology"/>
<dbReference type="SUPFAM" id="SSF53850">
    <property type="entry name" value="Periplasmic binding protein-like II"/>
    <property type="match status" value="2"/>
</dbReference>
<dbReference type="InterPro" id="IPR039424">
    <property type="entry name" value="SBP_5"/>
</dbReference>
<comment type="similarity">
    <text evidence="1">Belongs to the bacterial solute-binding protein 5 family.</text>
</comment>
<evidence type="ECO:0000256" key="2">
    <source>
        <dbReference type="ARBA" id="ARBA00022448"/>
    </source>
</evidence>
<dbReference type="InterPro" id="IPR000914">
    <property type="entry name" value="SBP_5_dom"/>
</dbReference>
<dbReference type="Gene3D" id="3.90.76.10">
    <property type="entry name" value="Dipeptide-binding Protein, Domain 1"/>
    <property type="match status" value="1"/>
</dbReference>
<dbReference type="GO" id="GO:0015833">
    <property type="term" value="P:peptide transport"/>
    <property type="evidence" value="ECO:0007669"/>
    <property type="project" value="TreeGrafter"/>
</dbReference>
<evidence type="ECO:0000313" key="6">
    <source>
        <dbReference type="Proteomes" id="UP000509241"/>
    </source>
</evidence>
<reference evidence="5 6" key="1">
    <citation type="submission" date="2020-07" db="EMBL/GenBank/DDBJ databases">
        <authorList>
            <person name="Cui H."/>
        </authorList>
    </citation>
    <scope>NUCLEOTIDE SEQUENCE [LARGE SCALE GENOMIC DNA]</scope>
    <source>
        <strain evidence="5 6">YPL8</strain>
    </source>
</reference>
<dbReference type="PANTHER" id="PTHR30290:SF9">
    <property type="entry name" value="OLIGOPEPTIDE-BINDING PROTEIN APPA"/>
    <property type="match status" value="1"/>
</dbReference>
<dbReference type="AlphaFoldDB" id="A0A7D5KAZ3"/>
<dbReference type="Pfam" id="PF00496">
    <property type="entry name" value="SBP_bac_5"/>
    <property type="match status" value="1"/>
</dbReference>
<accession>A0A7D5KAZ3</accession>
<protein>
    <submittedName>
        <fullName evidence="5">ABC transporter substrate-binding protein</fullName>
    </submittedName>
</protein>
<dbReference type="CDD" id="cd00995">
    <property type="entry name" value="PBP2_NikA_DppA_OppA_like"/>
    <property type="match status" value="1"/>
</dbReference>